<dbReference type="PANTHER" id="PTHR45790">
    <property type="entry name" value="SIROHEME SYNTHASE-RELATED"/>
    <property type="match status" value="1"/>
</dbReference>
<evidence type="ECO:0000256" key="5">
    <source>
        <dbReference type="ARBA" id="ARBA00023244"/>
    </source>
</evidence>
<dbReference type="SUPFAM" id="SSF53790">
    <property type="entry name" value="Tetrapyrrole methylase"/>
    <property type="match status" value="1"/>
</dbReference>
<dbReference type="NCBIfam" id="TIGR01469">
    <property type="entry name" value="cobA_cysG_Cterm"/>
    <property type="match status" value="1"/>
</dbReference>
<dbReference type="CDD" id="cd11642">
    <property type="entry name" value="SUMT"/>
    <property type="match status" value="1"/>
</dbReference>
<dbReference type="PANTHER" id="PTHR45790:SF3">
    <property type="entry name" value="S-ADENOSYL-L-METHIONINE-DEPENDENT UROPORPHYRINOGEN III METHYLTRANSFERASE, CHLOROPLASTIC"/>
    <property type="match status" value="1"/>
</dbReference>
<dbReference type="EC" id="2.1.1.107" evidence="1"/>
<dbReference type="Pfam" id="PF00590">
    <property type="entry name" value="TP_methylase"/>
    <property type="match status" value="1"/>
</dbReference>
<proteinExistence type="predicted"/>
<accession>A0A4R5CNK9</accession>
<reference evidence="7 8" key="1">
    <citation type="submission" date="2019-03" db="EMBL/GenBank/DDBJ databases">
        <title>Draft genome sequences of novel Actinobacteria.</title>
        <authorList>
            <person name="Sahin N."/>
            <person name="Ay H."/>
            <person name="Saygin H."/>
        </authorList>
    </citation>
    <scope>NUCLEOTIDE SEQUENCE [LARGE SCALE GENOMIC DNA]</scope>
    <source>
        <strain evidence="7 8">5K138</strain>
    </source>
</reference>
<dbReference type="InterPro" id="IPR050161">
    <property type="entry name" value="Siro_Cobalamin_biosynth"/>
</dbReference>
<dbReference type="GO" id="GO:0032259">
    <property type="term" value="P:methylation"/>
    <property type="evidence" value="ECO:0007669"/>
    <property type="project" value="UniProtKB-KW"/>
</dbReference>
<dbReference type="OrthoDB" id="9815856at2"/>
<comment type="caution">
    <text evidence="7">The sequence shown here is derived from an EMBL/GenBank/DDBJ whole genome shotgun (WGS) entry which is preliminary data.</text>
</comment>
<evidence type="ECO:0000259" key="6">
    <source>
        <dbReference type="Pfam" id="PF00590"/>
    </source>
</evidence>
<dbReference type="Gene3D" id="3.40.1010.10">
    <property type="entry name" value="Cobalt-precorrin-4 Transmethylase, Domain 1"/>
    <property type="match status" value="1"/>
</dbReference>
<evidence type="ECO:0000313" key="8">
    <source>
        <dbReference type="Proteomes" id="UP000294739"/>
    </source>
</evidence>
<evidence type="ECO:0000256" key="1">
    <source>
        <dbReference type="ARBA" id="ARBA00012162"/>
    </source>
</evidence>
<dbReference type="InterPro" id="IPR014776">
    <property type="entry name" value="4pyrrole_Mease_sub2"/>
</dbReference>
<sequence length="244" mass="25082">MTGHVAIVGGGPGDPGLLTLRGFELLKQADVVLVDRLAPHALLDGLRPDVEVVDVGKEPHRHRRGQREIEELMIDRARRGLRVVRLKGGDPYVFGRGGEEALACAAAGVPYAVVPGVTSAVSVPALAGIPVTHRGVTQEASIVSGHAHPDDPASTVDWERLGAGTGTVVVLMGVTHLGAIAARLMRGGRPDTTPVAVIQDGAGPAARVVTATLATVASAARDVRPPAVTVVGEVVALRDQLLAG</sequence>
<dbReference type="GO" id="GO:0004851">
    <property type="term" value="F:uroporphyrin-III C-methyltransferase activity"/>
    <property type="evidence" value="ECO:0007669"/>
    <property type="project" value="UniProtKB-EC"/>
</dbReference>
<dbReference type="Proteomes" id="UP000294739">
    <property type="component" value="Unassembled WGS sequence"/>
</dbReference>
<organism evidence="7 8">
    <name type="scientific">Jiangella asiatica</name>
    <dbReference type="NCBI Taxonomy" id="2530372"/>
    <lineage>
        <taxon>Bacteria</taxon>
        <taxon>Bacillati</taxon>
        <taxon>Actinomycetota</taxon>
        <taxon>Actinomycetes</taxon>
        <taxon>Jiangellales</taxon>
        <taxon>Jiangellaceae</taxon>
        <taxon>Jiangella</taxon>
    </lineage>
</organism>
<keyword evidence="3 7" id="KW-0808">Transferase</keyword>
<protein>
    <recommendedName>
        <fullName evidence="1">uroporphyrinogen-III C-methyltransferase</fullName>
        <ecNumber evidence="1">2.1.1.107</ecNumber>
    </recommendedName>
</protein>
<dbReference type="InterPro" id="IPR006366">
    <property type="entry name" value="CobA/CysG_C"/>
</dbReference>
<feature type="domain" description="Tetrapyrrole methylase" evidence="6">
    <location>
        <begin position="5"/>
        <end position="216"/>
    </location>
</feature>
<keyword evidence="4" id="KW-0949">S-adenosyl-L-methionine</keyword>
<evidence type="ECO:0000256" key="3">
    <source>
        <dbReference type="ARBA" id="ARBA00022679"/>
    </source>
</evidence>
<name>A0A4R5CNK9_9ACTN</name>
<dbReference type="InterPro" id="IPR014777">
    <property type="entry name" value="4pyrrole_Mease_sub1"/>
</dbReference>
<gene>
    <name evidence="7" type="primary">cobA</name>
    <name evidence="7" type="ORF">E1269_25700</name>
</gene>
<evidence type="ECO:0000256" key="2">
    <source>
        <dbReference type="ARBA" id="ARBA00022603"/>
    </source>
</evidence>
<dbReference type="RefSeq" id="WP_131899952.1">
    <property type="nucleotide sequence ID" value="NZ_SMKZ01000051.1"/>
</dbReference>
<dbReference type="InParanoid" id="A0A4R5CNK9"/>
<dbReference type="Gene3D" id="3.30.950.10">
    <property type="entry name" value="Methyltransferase, Cobalt-precorrin-4 Transmethylase, Domain 2"/>
    <property type="match status" value="1"/>
</dbReference>
<dbReference type="InterPro" id="IPR035996">
    <property type="entry name" value="4pyrrol_Methylase_sf"/>
</dbReference>
<dbReference type="EMBL" id="SMKZ01000051">
    <property type="protein sequence ID" value="TDE00321.1"/>
    <property type="molecule type" value="Genomic_DNA"/>
</dbReference>
<dbReference type="GO" id="GO:0019354">
    <property type="term" value="P:siroheme biosynthetic process"/>
    <property type="evidence" value="ECO:0007669"/>
    <property type="project" value="InterPro"/>
</dbReference>
<keyword evidence="8" id="KW-1185">Reference proteome</keyword>
<keyword evidence="5" id="KW-0627">Porphyrin biosynthesis</keyword>
<evidence type="ECO:0000313" key="7">
    <source>
        <dbReference type="EMBL" id="TDE00321.1"/>
    </source>
</evidence>
<dbReference type="NCBIfam" id="NF004790">
    <property type="entry name" value="PRK06136.1"/>
    <property type="match status" value="1"/>
</dbReference>
<keyword evidence="2 7" id="KW-0489">Methyltransferase</keyword>
<evidence type="ECO:0000256" key="4">
    <source>
        <dbReference type="ARBA" id="ARBA00022691"/>
    </source>
</evidence>
<dbReference type="AlphaFoldDB" id="A0A4R5CNK9"/>
<dbReference type="InterPro" id="IPR000878">
    <property type="entry name" value="4pyrrol_Mease"/>
</dbReference>
<dbReference type="FunFam" id="3.30.950.10:FF:000001">
    <property type="entry name" value="Siroheme synthase"/>
    <property type="match status" value="1"/>
</dbReference>
<dbReference type="FunFam" id="3.40.1010.10:FF:000001">
    <property type="entry name" value="Siroheme synthase"/>
    <property type="match status" value="1"/>
</dbReference>